<dbReference type="EMBL" id="NDYL01000001">
    <property type="protein sequence ID" value="OXB94734.1"/>
    <property type="molecule type" value="Genomic_DNA"/>
</dbReference>
<proteinExistence type="predicted"/>
<evidence type="ECO:0000313" key="1">
    <source>
        <dbReference type="EMBL" id="OXB94734.1"/>
    </source>
</evidence>
<protein>
    <recommendedName>
        <fullName evidence="3">F5/8 type C domain-containing protein</fullName>
    </recommendedName>
</protein>
<evidence type="ECO:0000313" key="2">
    <source>
        <dbReference type="Proteomes" id="UP000198394"/>
    </source>
</evidence>
<reference evidence="1 2" key="1">
    <citation type="submission" date="2017-04" db="EMBL/GenBank/DDBJ databases">
        <title>The genome sequence of Parageobacillus galactosidasius DSM 18751.</title>
        <authorList>
            <person name="Ramaloko W.T."/>
            <person name="Koen N."/>
            <person name="Polliack S."/>
            <person name="Aliyu H."/>
            <person name="Lebre P."/>
            <person name="Mohr T."/>
            <person name="Oswald F."/>
            <person name="Zwick M."/>
            <person name="Neumann A."/>
            <person name="Syldatk C."/>
            <person name="Cowan D."/>
            <person name="De Maayer P."/>
        </authorList>
    </citation>
    <scope>NUCLEOTIDE SEQUENCE [LARGE SCALE GENOMIC DNA]</scope>
    <source>
        <strain evidence="1 2">DSM 18751</strain>
    </source>
</reference>
<accession>A0A226QRT1</accession>
<comment type="caution">
    <text evidence="1">The sequence shown here is derived from an EMBL/GenBank/DDBJ whole genome shotgun (WGS) entry which is preliminary data.</text>
</comment>
<organism evidence="1 2">
    <name type="scientific">Parageobacillus galactosidasius</name>
    <dbReference type="NCBI Taxonomy" id="883812"/>
    <lineage>
        <taxon>Bacteria</taxon>
        <taxon>Bacillati</taxon>
        <taxon>Bacillota</taxon>
        <taxon>Bacilli</taxon>
        <taxon>Bacillales</taxon>
        <taxon>Anoxybacillaceae</taxon>
        <taxon>Parageobacillus</taxon>
    </lineage>
</organism>
<dbReference type="SUPFAM" id="SSF49785">
    <property type="entry name" value="Galactose-binding domain-like"/>
    <property type="match status" value="1"/>
</dbReference>
<gene>
    <name evidence="1" type="ORF">B9L23_07675</name>
</gene>
<name>A0A226QRT1_9BACL</name>
<dbReference type="AlphaFoldDB" id="A0A226QRT1"/>
<dbReference type="RefSeq" id="WP_089097187.1">
    <property type="nucleotide sequence ID" value="NZ_NDYL01000001.1"/>
</dbReference>
<dbReference type="Proteomes" id="UP000198394">
    <property type="component" value="Unassembled WGS sequence"/>
</dbReference>
<sequence length="488" mass="54632">MDVISLSKATKAKKFIKKLQDRLGMNGTEQGKDVRDIYANVKTRLEELEKKDPHITLYNRVSEVEANTVINLNKHNLHINSILNKNKYGLTDLAFDDFGDDSGIDYSKSTGHEFDAAGRKVKIANGQTKAEVVTTAEETNVVPRMITVSQAFNEILTGESQVDLVNGTHTNTEVVNGKIQLKLKDVVHGGYNNVTPAMTSNNTPTPYVVSGGGDYTNVYKAFDNSSLTSWYPGTVPTYLTLDFGAGNEKIIKKYKIVANGPSAPKNWTLQASNNNSTWVTLDTQNNITNWSTNFNEFVIDNNQSFRYYKLNFTADNGWGNIKIFNVWFYEEGMFNLYPSTGTYESPVLDLGDNFKDIVRIDQLIDIPSVTTGQTAASVKLYTSTSFDNITFSDWQPVNLDGTIVSPSARYIKIKVELIAGKEEQITDILSSVEYDPSKAIMSNNTYSLRDQNILLKMIPNIHNAAPIEYDEAQVRQESYYFVLNGTYK</sequence>
<keyword evidence="2" id="KW-1185">Reference proteome</keyword>
<dbReference type="Gene3D" id="2.60.120.260">
    <property type="entry name" value="Galactose-binding domain-like"/>
    <property type="match status" value="1"/>
</dbReference>
<evidence type="ECO:0008006" key="3">
    <source>
        <dbReference type="Google" id="ProtNLM"/>
    </source>
</evidence>
<dbReference type="InterPro" id="IPR008979">
    <property type="entry name" value="Galactose-bd-like_sf"/>
</dbReference>